<name>A0ACB8TMG1_9APHY</name>
<reference evidence="1" key="1">
    <citation type="journal article" date="2021" name="Environ. Microbiol.">
        <title>Gene family expansions and transcriptome signatures uncover fungal adaptations to wood decay.</title>
        <authorList>
            <person name="Hage H."/>
            <person name="Miyauchi S."/>
            <person name="Viragh M."/>
            <person name="Drula E."/>
            <person name="Min B."/>
            <person name="Chaduli D."/>
            <person name="Navarro D."/>
            <person name="Favel A."/>
            <person name="Norest M."/>
            <person name="Lesage-Meessen L."/>
            <person name="Balint B."/>
            <person name="Merenyi Z."/>
            <person name="de Eugenio L."/>
            <person name="Morin E."/>
            <person name="Martinez A.T."/>
            <person name="Baldrian P."/>
            <person name="Stursova M."/>
            <person name="Martinez M.J."/>
            <person name="Novotny C."/>
            <person name="Magnuson J.K."/>
            <person name="Spatafora J.W."/>
            <person name="Maurice S."/>
            <person name="Pangilinan J."/>
            <person name="Andreopoulos W."/>
            <person name="LaButti K."/>
            <person name="Hundley H."/>
            <person name="Na H."/>
            <person name="Kuo A."/>
            <person name="Barry K."/>
            <person name="Lipzen A."/>
            <person name="Henrissat B."/>
            <person name="Riley R."/>
            <person name="Ahrendt S."/>
            <person name="Nagy L.G."/>
            <person name="Grigoriev I.V."/>
            <person name="Martin F."/>
            <person name="Rosso M.N."/>
        </authorList>
    </citation>
    <scope>NUCLEOTIDE SEQUENCE</scope>
    <source>
        <strain evidence="1">CBS 384.51</strain>
    </source>
</reference>
<keyword evidence="2" id="KW-1185">Reference proteome</keyword>
<protein>
    <submittedName>
        <fullName evidence="1">Uncharacterized protein</fullName>
    </submittedName>
</protein>
<gene>
    <name evidence="1" type="ORF">BDY19DRAFT_747950</name>
</gene>
<comment type="caution">
    <text evidence="1">The sequence shown here is derived from an EMBL/GenBank/DDBJ whole genome shotgun (WGS) entry which is preliminary data.</text>
</comment>
<proteinExistence type="predicted"/>
<dbReference type="Proteomes" id="UP001055072">
    <property type="component" value="Unassembled WGS sequence"/>
</dbReference>
<evidence type="ECO:0000313" key="2">
    <source>
        <dbReference type="Proteomes" id="UP001055072"/>
    </source>
</evidence>
<accession>A0ACB8TMG1</accession>
<sequence>MQDVWTVMEGWLLALNLWLISSLICQECNVQLQLLLKVSSLGVVHKILLFFETRYLCLFCGLARRSRPTSQEQGTWGCLCLSWVFCLGFLG</sequence>
<organism evidence="1 2">
    <name type="scientific">Irpex rosettiformis</name>
    <dbReference type="NCBI Taxonomy" id="378272"/>
    <lineage>
        <taxon>Eukaryota</taxon>
        <taxon>Fungi</taxon>
        <taxon>Dikarya</taxon>
        <taxon>Basidiomycota</taxon>
        <taxon>Agaricomycotina</taxon>
        <taxon>Agaricomycetes</taxon>
        <taxon>Polyporales</taxon>
        <taxon>Irpicaceae</taxon>
        <taxon>Irpex</taxon>
    </lineage>
</organism>
<evidence type="ECO:0000313" key="1">
    <source>
        <dbReference type="EMBL" id="KAI0083147.1"/>
    </source>
</evidence>
<dbReference type="EMBL" id="MU274988">
    <property type="protein sequence ID" value="KAI0083147.1"/>
    <property type="molecule type" value="Genomic_DNA"/>
</dbReference>